<evidence type="ECO:0000313" key="1">
    <source>
        <dbReference type="EnsemblProtists" id="HpaP811984"/>
    </source>
</evidence>
<dbReference type="Proteomes" id="UP000011713">
    <property type="component" value="Unassembled WGS sequence"/>
</dbReference>
<dbReference type="AlphaFoldDB" id="M4BZG1"/>
<dbReference type="HOGENOM" id="CLU_2643269_0_0_1"/>
<organism evidence="1 2">
    <name type="scientific">Hyaloperonospora arabidopsidis (strain Emoy2)</name>
    <name type="common">Downy mildew agent</name>
    <name type="synonym">Peronospora arabidopsidis</name>
    <dbReference type="NCBI Taxonomy" id="559515"/>
    <lineage>
        <taxon>Eukaryota</taxon>
        <taxon>Sar</taxon>
        <taxon>Stramenopiles</taxon>
        <taxon>Oomycota</taxon>
        <taxon>Peronosporomycetes</taxon>
        <taxon>Peronosporales</taxon>
        <taxon>Peronosporaceae</taxon>
        <taxon>Hyaloperonospora</taxon>
    </lineage>
</organism>
<keyword evidence="2" id="KW-1185">Reference proteome</keyword>
<dbReference type="EnsemblProtists" id="HpaT811984">
    <property type="protein sequence ID" value="HpaP811984"/>
    <property type="gene ID" value="HpaG811984"/>
</dbReference>
<name>M4BZG1_HYAAE</name>
<accession>M4BZG1</accession>
<evidence type="ECO:0000313" key="2">
    <source>
        <dbReference type="Proteomes" id="UP000011713"/>
    </source>
</evidence>
<protein>
    <submittedName>
        <fullName evidence="1">Uncharacterized protein</fullName>
    </submittedName>
</protein>
<proteinExistence type="predicted"/>
<dbReference type="InParanoid" id="M4BZG1"/>
<dbReference type="EMBL" id="JH598059">
    <property type="status" value="NOT_ANNOTATED_CDS"/>
    <property type="molecule type" value="Genomic_DNA"/>
</dbReference>
<reference evidence="2" key="1">
    <citation type="journal article" date="2010" name="Science">
        <title>Signatures of adaptation to obligate biotrophy in the Hyaloperonospora arabidopsidis genome.</title>
        <authorList>
            <person name="Baxter L."/>
            <person name="Tripathy S."/>
            <person name="Ishaque N."/>
            <person name="Boot N."/>
            <person name="Cabral A."/>
            <person name="Kemen E."/>
            <person name="Thines M."/>
            <person name="Ah-Fong A."/>
            <person name="Anderson R."/>
            <person name="Badejoko W."/>
            <person name="Bittner-Eddy P."/>
            <person name="Boore J.L."/>
            <person name="Chibucos M.C."/>
            <person name="Coates M."/>
            <person name="Dehal P."/>
            <person name="Delehaunty K."/>
            <person name="Dong S."/>
            <person name="Downton P."/>
            <person name="Dumas B."/>
            <person name="Fabro G."/>
            <person name="Fronick C."/>
            <person name="Fuerstenberg S.I."/>
            <person name="Fulton L."/>
            <person name="Gaulin E."/>
            <person name="Govers F."/>
            <person name="Hughes L."/>
            <person name="Humphray S."/>
            <person name="Jiang R.H."/>
            <person name="Judelson H."/>
            <person name="Kamoun S."/>
            <person name="Kyung K."/>
            <person name="Meijer H."/>
            <person name="Minx P."/>
            <person name="Morris P."/>
            <person name="Nelson J."/>
            <person name="Phuntumart V."/>
            <person name="Qutob D."/>
            <person name="Rehmany A."/>
            <person name="Rougon-Cardoso A."/>
            <person name="Ryden P."/>
            <person name="Torto-Alalibo T."/>
            <person name="Studholme D."/>
            <person name="Wang Y."/>
            <person name="Win J."/>
            <person name="Wood J."/>
            <person name="Clifton S.W."/>
            <person name="Rogers J."/>
            <person name="Van den Ackerveken G."/>
            <person name="Jones J.D."/>
            <person name="McDowell J.M."/>
            <person name="Beynon J."/>
            <person name="Tyler B.M."/>
        </authorList>
    </citation>
    <scope>NUCLEOTIDE SEQUENCE [LARGE SCALE GENOMIC DNA]</scope>
    <source>
        <strain evidence="2">Emoy2</strain>
    </source>
</reference>
<dbReference type="VEuPathDB" id="FungiDB:HpaG811984"/>
<reference evidence="1" key="2">
    <citation type="submission" date="2015-06" db="UniProtKB">
        <authorList>
            <consortium name="EnsemblProtists"/>
        </authorList>
    </citation>
    <scope>IDENTIFICATION</scope>
    <source>
        <strain evidence="1">Emoy2</strain>
    </source>
</reference>
<sequence>MIPFSLLKIRPPLMNTILSFLISNTVDDVFESLGSSSPCYRKDAVYELVCLPIVPDAVLHDLSPFLSRLEILEALSK</sequence>